<dbReference type="Proteomes" id="UP000677228">
    <property type="component" value="Unassembled WGS sequence"/>
</dbReference>
<dbReference type="PROSITE" id="PS50280">
    <property type="entry name" value="SET"/>
    <property type="match status" value="1"/>
</dbReference>
<feature type="non-terminal residue" evidence="3">
    <location>
        <position position="1"/>
    </location>
</feature>
<gene>
    <name evidence="3" type="ORF">OVA965_LOCUS36525</name>
</gene>
<dbReference type="InterPro" id="IPR046341">
    <property type="entry name" value="SET_dom_sf"/>
</dbReference>
<sequence>NQEHKKRKPVNEIELHSIHSSDERRSVNGGKKHRTSNIEKKTEFDDAKLSGKGVFASKKFEKNTYFGPYLGVRHSNFKTAQQSGYAWSIVDKLGEMVYLIDAYETSTSNWMRYVNCPNLPEAQNLQPVQYDRNMFYKTIRTIFPGEELFVYYGDGYARYLGVPVFSEVQSTERDEIEAIE</sequence>
<dbReference type="Gene3D" id="2.170.270.10">
    <property type="entry name" value="SET domain"/>
    <property type="match status" value="1"/>
</dbReference>
<dbReference type="Pfam" id="PF21549">
    <property type="entry name" value="PRDM2_PR"/>
    <property type="match status" value="1"/>
</dbReference>
<evidence type="ECO:0000259" key="2">
    <source>
        <dbReference type="PROSITE" id="PS50280"/>
    </source>
</evidence>
<evidence type="ECO:0000313" key="3">
    <source>
        <dbReference type="EMBL" id="CAF1491626.1"/>
    </source>
</evidence>
<feature type="domain" description="SET" evidence="2">
    <location>
        <begin position="36"/>
        <end position="153"/>
    </location>
</feature>
<feature type="compositionally biased region" description="Basic and acidic residues" evidence="1">
    <location>
        <begin position="1"/>
        <end position="26"/>
    </location>
</feature>
<dbReference type="SUPFAM" id="SSF82199">
    <property type="entry name" value="SET domain"/>
    <property type="match status" value="1"/>
</dbReference>
<reference evidence="3" key="1">
    <citation type="submission" date="2021-02" db="EMBL/GenBank/DDBJ databases">
        <authorList>
            <person name="Nowell W R."/>
        </authorList>
    </citation>
    <scope>NUCLEOTIDE SEQUENCE</scope>
</reference>
<comment type="caution">
    <text evidence="3">The sequence shown here is derived from an EMBL/GenBank/DDBJ whole genome shotgun (WGS) entry which is preliminary data.</text>
</comment>
<protein>
    <recommendedName>
        <fullName evidence="2">SET domain-containing protein</fullName>
    </recommendedName>
</protein>
<proteinExistence type="predicted"/>
<accession>A0A8S2FK77</accession>
<feature type="region of interest" description="Disordered" evidence="1">
    <location>
        <begin position="1"/>
        <end position="39"/>
    </location>
</feature>
<evidence type="ECO:0000256" key="1">
    <source>
        <dbReference type="SAM" id="MobiDB-lite"/>
    </source>
</evidence>
<dbReference type="InterPro" id="IPR001214">
    <property type="entry name" value="SET_dom"/>
</dbReference>
<dbReference type="EMBL" id="CAJNOK010033171">
    <property type="protein sequence ID" value="CAF1491626.1"/>
    <property type="molecule type" value="Genomic_DNA"/>
</dbReference>
<dbReference type="SMART" id="SM00317">
    <property type="entry name" value="SET"/>
    <property type="match status" value="1"/>
</dbReference>
<dbReference type="AlphaFoldDB" id="A0A8S2FK77"/>
<organism evidence="3 4">
    <name type="scientific">Didymodactylos carnosus</name>
    <dbReference type="NCBI Taxonomy" id="1234261"/>
    <lineage>
        <taxon>Eukaryota</taxon>
        <taxon>Metazoa</taxon>
        <taxon>Spiralia</taxon>
        <taxon>Gnathifera</taxon>
        <taxon>Rotifera</taxon>
        <taxon>Eurotatoria</taxon>
        <taxon>Bdelloidea</taxon>
        <taxon>Philodinida</taxon>
        <taxon>Philodinidae</taxon>
        <taxon>Didymodactylos</taxon>
    </lineage>
</organism>
<evidence type="ECO:0000313" key="4">
    <source>
        <dbReference type="Proteomes" id="UP000677228"/>
    </source>
</evidence>
<name>A0A8S2FK77_9BILA</name>